<organism evidence="2">
    <name type="scientific">Myoviridae sp. ctfWc3</name>
    <dbReference type="NCBI Taxonomy" id="2827697"/>
    <lineage>
        <taxon>Viruses</taxon>
        <taxon>Duplodnaviria</taxon>
        <taxon>Heunggongvirae</taxon>
        <taxon>Uroviricota</taxon>
        <taxon>Caudoviricetes</taxon>
    </lineage>
</organism>
<feature type="transmembrane region" description="Helical" evidence="1">
    <location>
        <begin position="58"/>
        <end position="76"/>
    </location>
</feature>
<feature type="transmembrane region" description="Helical" evidence="1">
    <location>
        <begin position="115"/>
        <end position="135"/>
    </location>
</feature>
<proteinExistence type="predicted"/>
<evidence type="ECO:0000313" key="2">
    <source>
        <dbReference type="EMBL" id="DAF48822.1"/>
    </source>
</evidence>
<name>A0A8S5SCZ8_9CAUD</name>
<dbReference type="EMBL" id="BK032574">
    <property type="protein sequence ID" value="DAF48822.1"/>
    <property type="molecule type" value="Genomic_DNA"/>
</dbReference>
<feature type="transmembrane region" description="Helical" evidence="1">
    <location>
        <begin position="88"/>
        <end position="109"/>
    </location>
</feature>
<accession>A0A8S5SCZ8</accession>
<protein>
    <submittedName>
        <fullName evidence="2">Uncharacterized protein</fullName>
    </submittedName>
</protein>
<reference evidence="2" key="1">
    <citation type="journal article" date="2021" name="Proc. Natl. Acad. Sci. U.S.A.">
        <title>A Catalog of Tens of Thousands of Viruses from Human Metagenomes Reveals Hidden Associations with Chronic Diseases.</title>
        <authorList>
            <person name="Tisza M.J."/>
            <person name="Buck C.B."/>
        </authorList>
    </citation>
    <scope>NUCLEOTIDE SEQUENCE</scope>
    <source>
        <strain evidence="2">CtfWc3</strain>
    </source>
</reference>
<feature type="transmembrane region" description="Helical" evidence="1">
    <location>
        <begin position="20"/>
        <end position="38"/>
    </location>
</feature>
<keyword evidence="1" id="KW-0812">Transmembrane</keyword>
<sequence length="147" mass="16218">MAMKRKSLKKLINSAKQNVLHIIIGANLAVIGTMLLLHHHYFFWLPQPEWITAIENDSVVGFVGIATGVGLISWAFDEKKPIELNRILVSTASAYYALLSATELLSGLFSPRGVPNMMTAGVTELALLFVTLYMAKISPTKEDDDDK</sequence>
<keyword evidence="1" id="KW-1133">Transmembrane helix</keyword>
<keyword evidence="1" id="KW-0472">Membrane</keyword>
<evidence type="ECO:0000256" key="1">
    <source>
        <dbReference type="SAM" id="Phobius"/>
    </source>
</evidence>